<evidence type="ECO:0000313" key="3">
    <source>
        <dbReference type="Proteomes" id="UP000295499"/>
    </source>
</evidence>
<sequence length="188" mass="21527">MFNKETGAFRYMQLIASLLAVAVFLILYFERKNPLYRLEKDGVETTGLITSIESHSDSDIEHRPNTYEFKSADGVLHHGITQSKDMLLASPEYFVPVNPAAKSTVVYLKDNPSVNRLKGNVAGEAERNDTTIFLSCLGGCYLLFSVFFAWLDYKDRHQKPVWNLRDELEQLHEDKQSTSIYKNNLIEN</sequence>
<evidence type="ECO:0000256" key="1">
    <source>
        <dbReference type="SAM" id="Phobius"/>
    </source>
</evidence>
<organism evidence="2 3">
    <name type="scientific">Pedobacter duraquae</name>
    <dbReference type="NCBI Taxonomy" id="425511"/>
    <lineage>
        <taxon>Bacteria</taxon>
        <taxon>Pseudomonadati</taxon>
        <taxon>Bacteroidota</taxon>
        <taxon>Sphingobacteriia</taxon>
        <taxon>Sphingobacteriales</taxon>
        <taxon>Sphingobacteriaceae</taxon>
        <taxon>Pedobacter</taxon>
    </lineage>
</organism>
<gene>
    <name evidence="2" type="ORF">CLV32_4079</name>
</gene>
<proteinExistence type="predicted"/>
<evidence type="ECO:0008006" key="4">
    <source>
        <dbReference type="Google" id="ProtNLM"/>
    </source>
</evidence>
<comment type="caution">
    <text evidence="2">The sequence shown here is derived from an EMBL/GenBank/DDBJ whole genome shotgun (WGS) entry which is preliminary data.</text>
</comment>
<name>A0A4V3C320_9SPHI</name>
<dbReference type="RefSeq" id="WP_133558679.1">
    <property type="nucleotide sequence ID" value="NZ_SNWM01000005.1"/>
</dbReference>
<keyword evidence="3" id="KW-1185">Reference proteome</keyword>
<feature type="transmembrane region" description="Helical" evidence="1">
    <location>
        <begin position="12"/>
        <end position="29"/>
    </location>
</feature>
<evidence type="ECO:0000313" key="2">
    <source>
        <dbReference type="EMBL" id="TDO20319.1"/>
    </source>
</evidence>
<dbReference type="Proteomes" id="UP000295499">
    <property type="component" value="Unassembled WGS sequence"/>
</dbReference>
<keyword evidence="1" id="KW-1133">Transmembrane helix</keyword>
<keyword evidence="1" id="KW-0472">Membrane</keyword>
<accession>A0A4V3C320</accession>
<reference evidence="2 3" key="1">
    <citation type="submission" date="2019-03" db="EMBL/GenBank/DDBJ databases">
        <title>Genomic Encyclopedia of Archaeal and Bacterial Type Strains, Phase II (KMG-II): from individual species to whole genera.</title>
        <authorList>
            <person name="Goeker M."/>
        </authorList>
    </citation>
    <scope>NUCLEOTIDE SEQUENCE [LARGE SCALE GENOMIC DNA]</scope>
    <source>
        <strain evidence="2 3">DSM 19034</strain>
    </source>
</reference>
<protein>
    <recommendedName>
        <fullName evidence="4">DUF3592 domain-containing protein</fullName>
    </recommendedName>
</protein>
<dbReference type="AlphaFoldDB" id="A0A4V3C320"/>
<keyword evidence="1" id="KW-0812">Transmembrane</keyword>
<feature type="transmembrane region" description="Helical" evidence="1">
    <location>
        <begin position="132"/>
        <end position="151"/>
    </location>
</feature>
<dbReference type="EMBL" id="SNWM01000005">
    <property type="protein sequence ID" value="TDO20319.1"/>
    <property type="molecule type" value="Genomic_DNA"/>
</dbReference>